<dbReference type="InParanoid" id="A0A0D0DWR2"/>
<organism evidence="3 4">
    <name type="scientific">Paxillus rubicundulus Ve08.2h10</name>
    <dbReference type="NCBI Taxonomy" id="930991"/>
    <lineage>
        <taxon>Eukaryota</taxon>
        <taxon>Fungi</taxon>
        <taxon>Dikarya</taxon>
        <taxon>Basidiomycota</taxon>
        <taxon>Agaricomycotina</taxon>
        <taxon>Agaricomycetes</taxon>
        <taxon>Agaricomycetidae</taxon>
        <taxon>Boletales</taxon>
        <taxon>Paxilineae</taxon>
        <taxon>Paxillaceae</taxon>
        <taxon>Paxillus</taxon>
    </lineage>
</organism>
<proteinExistence type="predicted"/>
<evidence type="ECO:0000256" key="2">
    <source>
        <dbReference type="SAM" id="Phobius"/>
    </source>
</evidence>
<reference evidence="4" key="2">
    <citation type="submission" date="2015-01" db="EMBL/GenBank/DDBJ databases">
        <title>Evolutionary Origins and Diversification of the Mycorrhizal Mutualists.</title>
        <authorList>
            <consortium name="DOE Joint Genome Institute"/>
            <consortium name="Mycorrhizal Genomics Consortium"/>
            <person name="Kohler A."/>
            <person name="Kuo A."/>
            <person name="Nagy L.G."/>
            <person name="Floudas D."/>
            <person name="Copeland A."/>
            <person name="Barry K.W."/>
            <person name="Cichocki N."/>
            <person name="Veneault-Fourrey C."/>
            <person name="LaButti K."/>
            <person name="Lindquist E.A."/>
            <person name="Lipzen A."/>
            <person name="Lundell T."/>
            <person name="Morin E."/>
            <person name="Murat C."/>
            <person name="Riley R."/>
            <person name="Ohm R."/>
            <person name="Sun H."/>
            <person name="Tunlid A."/>
            <person name="Henrissat B."/>
            <person name="Grigoriev I.V."/>
            <person name="Hibbett D.S."/>
            <person name="Martin F."/>
        </authorList>
    </citation>
    <scope>NUCLEOTIDE SEQUENCE [LARGE SCALE GENOMIC DNA]</scope>
    <source>
        <strain evidence="4">Ve08.2h10</strain>
    </source>
</reference>
<feature type="transmembrane region" description="Helical" evidence="2">
    <location>
        <begin position="122"/>
        <end position="141"/>
    </location>
</feature>
<keyword evidence="2" id="KW-0472">Membrane</keyword>
<feature type="transmembrane region" description="Helical" evidence="2">
    <location>
        <begin position="153"/>
        <end position="176"/>
    </location>
</feature>
<feature type="transmembrane region" description="Helical" evidence="2">
    <location>
        <begin position="78"/>
        <end position="97"/>
    </location>
</feature>
<sequence length="222" mass="24875">MGARAFKASSPQSTTKFSQDTITQSLTTSMQTVRKRNPFTFQSDDGGGDQVVLDEQEQIEMVERIKQRNLTSNAQNRVSLQVVLGLSCILHVIYWFSDRRSPLFAIFPPSRQTADANTPLDISGVLTYLTVLIHVNLSLIIHPRSVVIAGRMIRAIGFLETFGWSAVAPLISIYLGKAWQTTVWWCASGLLTYVIYVAHGWIRKADEDVLRLDKLRYRAAGA</sequence>
<reference evidence="3 4" key="1">
    <citation type="submission" date="2014-04" db="EMBL/GenBank/DDBJ databases">
        <authorList>
            <consortium name="DOE Joint Genome Institute"/>
            <person name="Kuo A."/>
            <person name="Kohler A."/>
            <person name="Jargeat P."/>
            <person name="Nagy L.G."/>
            <person name="Floudas D."/>
            <person name="Copeland A."/>
            <person name="Barry K.W."/>
            <person name="Cichocki N."/>
            <person name="Veneault-Fourrey C."/>
            <person name="LaButti K."/>
            <person name="Lindquist E.A."/>
            <person name="Lipzen A."/>
            <person name="Lundell T."/>
            <person name="Morin E."/>
            <person name="Murat C."/>
            <person name="Sun H."/>
            <person name="Tunlid A."/>
            <person name="Henrissat B."/>
            <person name="Grigoriev I.V."/>
            <person name="Hibbett D.S."/>
            <person name="Martin F."/>
            <person name="Nordberg H.P."/>
            <person name="Cantor M.N."/>
            <person name="Hua S.X."/>
        </authorList>
    </citation>
    <scope>NUCLEOTIDE SEQUENCE [LARGE SCALE GENOMIC DNA]</scope>
    <source>
        <strain evidence="3 4">Ve08.2h10</strain>
    </source>
</reference>
<dbReference type="EMBL" id="KN824848">
    <property type="protein sequence ID" value="KIK99853.1"/>
    <property type="molecule type" value="Genomic_DNA"/>
</dbReference>
<dbReference type="AlphaFoldDB" id="A0A0D0DWR2"/>
<accession>A0A0D0DWR2</accession>
<dbReference type="Proteomes" id="UP000054538">
    <property type="component" value="Unassembled WGS sequence"/>
</dbReference>
<feature type="compositionally biased region" description="Polar residues" evidence="1">
    <location>
        <begin position="9"/>
        <end position="21"/>
    </location>
</feature>
<evidence type="ECO:0000313" key="3">
    <source>
        <dbReference type="EMBL" id="KIK99853.1"/>
    </source>
</evidence>
<keyword evidence="2" id="KW-0812">Transmembrane</keyword>
<keyword evidence="2" id="KW-1133">Transmembrane helix</keyword>
<dbReference type="OrthoDB" id="3358048at2759"/>
<protein>
    <submittedName>
        <fullName evidence="3">Uncharacterized protein</fullName>
    </submittedName>
</protein>
<name>A0A0D0DWR2_9AGAM</name>
<feature type="transmembrane region" description="Helical" evidence="2">
    <location>
        <begin position="182"/>
        <end position="202"/>
    </location>
</feature>
<evidence type="ECO:0000256" key="1">
    <source>
        <dbReference type="SAM" id="MobiDB-lite"/>
    </source>
</evidence>
<feature type="region of interest" description="Disordered" evidence="1">
    <location>
        <begin position="1"/>
        <end position="21"/>
    </location>
</feature>
<gene>
    <name evidence="3" type="ORF">PAXRUDRAFT_822307</name>
</gene>
<dbReference type="HOGENOM" id="CLU_097226_0_0_1"/>
<evidence type="ECO:0000313" key="4">
    <source>
        <dbReference type="Proteomes" id="UP000054538"/>
    </source>
</evidence>
<keyword evidence="4" id="KW-1185">Reference proteome</keyword>